<dbReference type="PANTHER" id="PTHR10165">
    <property type="entry name" value="LIPID PHOSPHATE PHOSPHATASE"/>
    <property type="match status" value="1"/>
</dbReference>
<feature type="transmembrane region" description="Helical" evidence="7">
    <location>
        <begin position="208"/>
        <end position="226"/>
    </location>
</feature>
<reference evidence="9" key="2">
    <citation type="submission" date="2020-05" db="UniProtKB">
        <authorList>
            <consortium name="EnsemblMetazoa"/>
        </authorList>
    </citation>
    <scope>IDENTIFICATION</scope>
    <source>
        <strain evidence="9">Epiroticus2</strain>
    </source>
</reference>
<evidence type="ECO:0000259" key="8">
    <source>
        <dbReference type="SMART" id="SM00014"/>
    </source>
</evidence>
<evidence type="ECO:0000256" key="4">
    <source>
        <dbReference type="ARBA" id="ARBA00022989"/>
    </source>
</evidence>
<evidence type="ECO:0000256" key="6">
    <source>
        <dbReference type="SAM" id="MobiDB-lite"/>
    </source>
</evidence>
<comment type="subcellular location">
    <subcellularLocation>
        <location evidence="1">Membrane</location>
        <topology evidence="1">Multi-pass membrane protein</topology>
    </subcellularLocation>
</comment>
<comment type="similarity">
    <text evidence="2">Belongs to the PA-phosphatase related phosphoesterase family.</text>
</comment>
<dbReference type="Gene3D" id="1.20.144.10">
    <property type="entry name" value="Phosphatidic acid phosphatase type 2/haloperoxidase"/>
    <property type="match status" value="1"/>
</dbReference>
<dbReference type="GO" id="GO:0016020">
    <property type="term" value="C:membrane"/>
    <property type="evidence" value="ECO:0007669"/>
    <property type="project" value="UniProtKB-SubCell"/>
</dbReference>
<keyword evidence="5 7" id="KW-0472">Membrane</keyword>
<protein>
    <recommendedName>
        <fullName evidence="8">Phosphatidic acid phosphatase type 2/haloperoxidase domain-containing protein</fullName>
    </recommendedName>
</protein>
<feature type="transmembrane region" description="Helical" evidence="7">
    <location>
        <begin position="178"/>
        <end position="196"/>
    </location>
</feature>
<sequence length="337" mass="38012">MTSKGMSGATYTSGSTGMTAERQKKLPRVPAYNILLETVVRIALTCIYIALEFMAPFVRKIQPEELWLYRNPRTDSYVPLTMLWPIVLGVPGLVFTLHYLRTRDRQELRCTVLAFTLGLGLNGVITNTIKIAVGRPRPDFFWRCFPDGVLNEELHCTGKDMRALMDGRKSFPSGHSSFAFVGLGFLAWYLTGKLQLLNERGRGRSVRVIAAGLPLFAATMIAISRTCDYHHHWQDVTVGSLIGIALSYLCYRQYFPAFSDRNCHVPYERHQLEVTPFSPNRVKRTQPVGGTTATSSPARPLNYETHLPNGDHEQDSDAETRRLLSSSPTEQKEAKWI</sequence>
<name>A0A182PQV9_9DIPT</name>
<evidence type="ECO:0000256" key="7">
    <source>
        <dbReference type="SAM" id="Phobius"/>
    </source>
</evidence>
<dbReference type="VEuPathDB" id="VectorBase:AEPI009340"/>
<dbReference type="STRING" id="199890.A0A182PQV9"/>
<dbReference type="Pfam" id="PF01569">
    <property type="entry name" value="PAP2"/>
    <property type="match status" value="1"/>
</dbReference>
<dbReference type="EnsemblMetazoa" id="AEPI009340-RA">
    <property type="protein sequence ID" value="AEPI009340-PA"/>
    <property type="gene ID" value="AEPI009340"/>
</dbReference>
<dbReference type="AlphaFoldDB" id="A0A182PQV9"/>
<evidence type="ECO:0000313" key="9">
    <source>
        <dbReference type="EnsemblMetazoa" id="AEPI009340-PA"/>
    </source>
</evidence>
<keyword evidence="10" id="KW-1185">Reference proteome</keyword>
<reference evidence="10" key="1">
    <citation type="submission" date="2013-03" db="EMBL/GenBank/DDBJ databases">
        <title>The Genome Sequence of Anopheles epiroticus epiroticus2.</title>
        <authorList>
            <consortium name="The Broad Institute Genomics Platform"/>
            <person name="Neafsey D.E."/>
            <person name="Howell P."/>
            <person name="Walker B."/>
            <person name="Young S.K."/>
            <person name="Zeng Q."/>
            <person name="Gargeya S."/>
            <person name="Fitzgerald M."/>
            <person name="Haas B."/>
            <person name="Abouelleil A."/>
            <person name="Allen A.W."/>
            <person name="Alvarado L."/>
            <person name="Arachchi H.M."/>
            <person name="Berlin A.M."/>
            <person name="Chapman S.B."/>
            <person name="Gainer-Dewar J."/>
            <person name="Goldberg J."/>
            <person name="Griggs A."/>
            <person name="Gujja S."/>
            <person name="Hansen M."/>
            <person name="Howarth C."/>
            <person name="Imamovic A."/>
            <person name="Ireland A."/>
            <person name="Larimer J."/>
            <person name="McCowan C."/>
            <person name="Murphy C."/>
            <person name="Pearson M."/>
            <person name="Poon T.W."/>
            <person name="Priest M."/>
            <person name="Roberts A."/>
            <person name="Saif S."/>
            <person name="Shea T."/>
            <person name="Sisk P."/>
            <person name="Sykes S."/>
            <person name="Wortman J."/>
            <person name="Nusbaum C."/>
            <person name="Birren B."/>
        </authorList>
    </citation>
    <scope>NUCLEOTIDE SEQUENCE [LARGE SCALE GENOMIC DNA]</scope>
    <source>
        <strain evidence="10">Epiroticus2</strain>
    </source>
</reference>
<dbReference type="UniPathway" id="UPA00085"/>
<feature type="transmembrane region" description="Helical" evidence="7">
    <location>
        <begin position="112"/>
        <end position="133"/>
    </location>
</feature>
<dbReference type="InterPro" id="IPR000326">
    <property type="entry name" value="PAP2/HPO"/>
</dbReference>
<feature type="transmembrane region" description="Helical" evidence="7">
    <location>
        <begin position="232"/>
        <end position="251"/>
    </location>
</feature>
<dbReference type="GO" id="GO:0046839">
    <property type="term" value="P:phospholipid dephosphorylation"/>
    <property type="evidence" value="ECO:0007669"/>
    <property type="project" value="TreeGrafter"/>
</dbReference>
<evidence type="ECO:0000313" key="10">
    <source>
        <dbReference type="Proteomes" id="UP000075885"/>
    </source>
</evidence>
<dbReference type="Proteomes" id="UP000075885">
    <property type="component" value="Unassembled WGS sequence"/>
</dbReference>
<dbReference type="SUPFAM" id="SSF48317">
    <property type="entry name" value="Acid phosphatase/Vanadium-dependent haloperoxidase"/>
    <property type="match status" value="1"/>
</dbReference>
<feature type="transmembrane region" description="Helical" evidence="7">
    <location>
        <begin position="34"/>
        <end position="57"/>
    </location>
</feature>
<feature type="region of interest" description="Disordered" evidence="6">
    <location>
        <begin position="276"/>
        <end position="337"/>
    </location>
</feature>
<organism evidence="9 10">
    <name type="scientific">Anopheles epiroticus</name>
    <dbReference type="NCBI Taxonomy" id="199890"/>
    <lineage>
        <taxon>Eukaryota</taxon>
        <taxon>Metazoa</taxon>
        <taxon>Ecdysozoa</taxon>
        <taxon>Arthropoda</taxon>
        <taxon>Hexapoda</taxon>
        <taxon>Insecta</taxon>
        <taxon>Pterygota</taxon>
        <taxon>Neoptera</taxon>
        <taxon>Endopterygota</taxon>
        <taxon>Diptera</taxon>
        <taxon>Nematocera</taxon>
        <taxon>Culicoidea</taxon>
        <taxon>Culicidae</taxon>
        <taxon>Anophelinae</taxon>
        <taxon>Anopheles</taxon>
    </lineage>
</organism>
<feature type="transmembrane region" description="Helical" evidence="7">
    <location>
        <begin position="77"/>
        <end position="100"/>
    </location>
</feature>
<dbReference type="GO" id="GO:0006644">
    <property type="term" value="P:phospholipid metabolic process"/>
    <property type="evidence" value="ECO:0007669"/>
    <property type="project" value="UniProtKB-UniPathway"/>
</dbReference>
<dbReference type="InterPro" id="IPR043216">
    <property type="entry name" value="PAP-like"/>
</dbReference>
<dbReference type="GO" id="GO:0008195">
    <property type="term" value="F:phosphatidate phosphatase activity"/>
    <property type="evidence" value="ECO:0007669"/>
    <property type="project" value="TreeGrafter"/>
</dbReference>
<proteinExistence type="inferred from homology"/>
<feature type="compositionally biased region" description="Basic and acidic residues" evidence="6">
    <location>
        <begin position="309"/>
        <end position="322"/>
    </location>
</feature>
<feature type="domain" description="Phosphatidic acid phosphatase type 2/haloperoxidase" evidence="8">
    <location>
        <begin position="112"/>
        <end position="251"/>
    </location>
</feature>
<evidence type="ECO:0000256" key="1">
    <source>
        <dbReference type="ARBA" id="ARBA00004141"/>
    </source>
</evidence>
<dbReference type="CDD" id="cd03390">
    <property type="entry name" value="PAP2_containing_1_like"/>
    <property type="match status" value="1"/>
</dbReference>
<feature type="compositionally biased region" description="Polar residues" evidence="6">
    <location>
        <begin position="288"/>
        <end position="297"/>
    </location>
</feature>
<dbReference type="SMART" id="SM00014">
    <property type="entry name" value="acidPPc"/>
    <property type="match status" value="1"/>
</dbReference>
<evidence type="ECO:0000256" key="5">
    <source>
        <dbReference type="ARBA" id="ARBA00023136"/>
    </source>
</evidence>
<accession>A0A182PQV9</accession>
<keyword evidence="3 7" id="KW-0812">Transmembrane</keyword>
<keyword evidence="4 7" id="KW-1133">Transmembrane helix</keyword>
<dbReference type="PANTHER" id="PTHR10165:SF35">
    <property type="entry name" value="RE23632P"/>
    <property type="match status" value="1"/>
</dbReference>
<dbReference type="InterPro" id="IPR036938">
    <property type="entry name" value="PAP2/HPO_sf"/>
</dbReference>
<evidence type="ECO:0000256" key="2">
    <source>
        <dbReference type="ARBA" id="ARBA00008816"/>
    </source>
</evidence>
<evidence type="ECO:0000256" key="3">
    <source>
        <dbReference type="ARBA" id="ARBA00022692"/>
    </source>
</evidence>